<gene>
    <name evidence="2" type="ORF">BK741_02930</name>
</gene>
<feature type="coiled-coil region" evidence="1">
    <location>
        <begin position="34"/>
        <end position="68"/>
    </location>
</feature>
<organism evidence="2 3">
    <name type="scientific">Bacillus thuringiensis serovar iberica</name>
    <dbReference type="NCBI Taxonomy" id="180866"/>
    <lineage>
        <taxon>Bacteria</taxon>
        <taxon>Bacillati</taxon>
        <taxon>Bacillota</taxon>
        <taxon>Bacilli</taxon>
        <taxon>Bacillales</taxon>
        <taxon>Bacillaceae</taxon>
        <taxon>Bacillus</taxon>
        <taxon>Bacillus cereus group</taxon>
    </lineage>
</organism>
<dbReference type="Proteomes" id="UP000195120">
    <property type="component" value="Unassembled WGS sequence"/>
</dbReference>
<comment type="caution">
    <text evidence="2">The sequence shown here is derived from an EMBL/GenBank/DDBJ whole genome shotgun (WGS) entry which is preliminary data.</text>
</comment>
<evidence type="ECO:0000256" key="1">
    <source>
        <dbReference type="SAM" id="Coils"/>
    </source>
</evidence>
<proteinExistence type="predicted"/>
<accession>A0A9X6LUV9</accession>
<dbReference type="RefSeq" id="WP_086400919.1">
    <property type="nucleotide sequence ID" value="NZ_MOOP01000022.1"/>
</dbReference>
<protein>
    <submittedName>
        <fullName evidence="2">Uncharacterized protein</fullName>
    </submittedName>
</protein>
<evidence type="ECO:0000313" key="2">
    <source>
        <dbReference type="EMBL" id="OUB53446.1"/>
    </source>
</evidence>
<reference evidence="2 3" key="1">
    <citation type="submission" date="2016-10" db="EMBL/GenBank/DDBJ databases">
        <title>Comparative genomics of Bacillus thuringiensis reveals a path to pathogens against multiple invertebrate hosts.</title>
        <authorList>
            <person name="Zheng J."/>
            <person name="Gao Q."/>
            <person name="Liu H."/>
            <person name="Peng D."/>
            <person name="Ruan L."/>
            <person name="Sun M."/>
        </authorList>
    </citation>
    <scope>NUCLEOTIDE SEQUENCE [LARGE SCALE GENOMIC DNA]</scope>
    <source>
        <strain evidence="2">BGSC 4BW1</strain>
    </source>
</reference>
<name>A0A9X6LUV9_BACTU</name>
<dbReference type="AlphaFoldDB" id="A0A9X6LUV9"/>
<sequence length="78" mass="8996">MFIKEFKVNGSMIEGQVIGNWSNKSYYALKIEKMKMANLDVNELDTLIAELENISVKIKESNAEYERDYKTKRAASKS</sequence>
<keyword evidence="1" id="KW-0175">Coiled coil</keyword>
<dbReference type="EMBL" id="MOOP01000022">
    <property type="protein sequence ID" value="OUB53446.1"/>
    <property type="molecule type" value="Genomic_DNA"/>
</dbReference>
<evidence type="ECO:0000313" key="3">
    <source>
        <dbReference type="Proteomes" id="UP000195120"/>
    </source>
</evidence>